<keyword evidence="8" id="KW-1185">Reference proteome</keyword>
<sequence>MHAGVMRRAVSCIVMSSKKRNAVVGCANCSSYVQAKDLDMHQKMCVENSEYGSEFLLHSNVNLLVPNIGILTTSQGLTGISKFLPPDLIGWEKSNFVLMHPNTMNKLPVLPRQPCLLCSIDDNSNSYAMKNICCVTVWPCEQVKELYIFAHTSKADSKYLISLVNSESIRRTSIIQLRPSAGHFSPVYARKHFRDYLTVYLSNAYLLATSPICVHYYGQEHFFDIVMSTEKKMEMLDISNFSRPVLLKPKSDCIYHIIDTTVPVMTSAPLSFDCFGGAESVKMEIEEALIEPLRKGKEACSVILSGYTGCGKTLMLLIIQECLQDKAIQLSNEEEFENFLENGASNSHKQMAVLIDRFENFTQFSEKLCNFMDTNSNFVFVLTVRNIEAVDLPLRGRFPCEMELLVPSLPERMEILHLFFKSRQIKLSLATNIIRNIAEKTHGYTGGDLKALFHRVWANFHSNDIGDILQRFDFALKRMRPAGIRQFVLQVPDVRWEDIGGNEALKRKIEQAVLWPYQYPEIFERFGSKPPSGILLYGPPGCSKTLIARAVASVSHMNFLAVKGPELFSKWVGESERAIRELFRRARQVAPSVIFFDEIDAVGANRGERNESHVGERVLTQLLTELDGLEDKGYVLVLAATNRPDRLDNALLRPGRFNLTIHVPLPDLETRQLEILRIRLSKVKVESNFDMMDIGKKTEGFSGAELIELCEQAVREALMEDRAAHELHSRHFD</sequence>
<proteinExistence type="inferred from homology"/>
<evidence type="ECO:0000313" key="7">
    <source>
        <dbReference type="EMBL" id="VDN05810.1"/>
    </source>
</evidence>
<evidence type="ECO:0000256" key="4">
    <source>
        <dbReference type="ARBA" id="ARBA00022840"/>
    </source>
</evidence>
<dbReference type="OrthoDB" id="27435at2759"/>
<dbReference type="Gene3D" id="3.40.50.300">
    <property type="entry name" value="P-loop containing nucleotide triphosphate hydrolases"/>
    <property type="match status" value="2"/>
</dbReference>
<feature type="domain" description="AAA+ ATPase" evidence="6">
    <location>
        <begin position="530"/>
        <end position="667"/>
    </location>
</feature>
<reference evidence="9" key="1">
    <citation type="submission" date="2017-02" db="UniProtKB">
        <authorList>
            <consortium name="WormBaseParasite"/>
        </authorList>
    </citation>
    <scope>IDENTIFICATION</scope>
</reference>
<dbReference type="SUPFAM" id="SSF52540">
    <property type="entry name" value="P-loop containing nucleoside triphosphate hydrolases"/>
    <property type="match status" value="2"/>
</dbReference>
<feature type="domain" description="AAA+ ATPase" evidence="6">
    <location>
        <begin position="298"/>
        <end position="408"/>
    </location>
</feature>
<keyword evidence="4" id="KW-0067">ATP-binding</keyword>
<evidence type="ECO:0000313" key="9">
    <source>
        <dbReference type="WBParaSite" id="TCLT_0000827901-mRNA-1"/>
    </source>
</evidence>
<organism evidence="9">
    <name type="scientific">Thelazia callipaeda</name>
    <name type="common">Oriental eyeworm</name>
    <name type="synonym">Parasitic nematode</name>
    <dbReference type="NCBI Taxonomy" id="103827"/>
    <lineage>
        <taxon>Eukaryota</taxon>
        <taxon>Metazoa</taxon>
        <taxon>Ecdysozoa</taxon>
        <taxon>Nematoda</taxon>
        <taxon>Chromadorea</taxon>
        <taxon>Rhabditida</taxon>
        <taxon>Spirurina</taxon>
        <taxon>Spiruromorpha</taxon>
        <taxon>Thelazioidea</taxon>
        <taxon>Thelaziidae</taxon>
        <taxon>Thelazia</taxon>
    </lineage>
</organism>
<dbReference type="SMART" id="SM00382">
    <property type="entry name" value="AAA"/>
    <property type="match status" value="2"/>
</dbReference>
<evidence type="ECO:0000256" key="3">
    <source>
        <dbReference type="ARBA" id="ARBA00022741"/>
    </source>
</evidence>
<accession>A0A0N5D5J6</accession>
<dbReference type="Proteomes" id="UP000276776">
    <property type="component" value="Unassembled WGS sequence"/>
</dbReference>
<keyword evidence="3" id="KW-0547">Nucleotide-binding</keyword>
<evidence type="ECO:0000256" key="1">
    <source>
        <dbReference type="ARBA" id="ARBA00004496"/>
    </source>
</evidence>
<dbReference type="InterPro" id="IPR003960">
    <property type="entry name" value="ATPase_AAA_CS"/>
</dbReference>
<dbReference type="PANTHER" id="PTHR23077:SF27">
    <property type="entry name" value="ATPASE FAMILY GENE 2 PROTEIN HOMOLOG A"/>
    <property type="match status" value="1"/>
</dbReference>
<dbReference type="InterPro" id="IPR003593">
    <property type="entry name" value="AAA+_ATPase"/>
</dbReference>
<dbReference type="InterPro" id="IPR027417">
    <property type="entry name" value="P-loop_NTPase"/>
</dbReference>
<dbReference type="Gene3D" id="1.10.8.60">
    <property type="match status" value="2"/>
</dbReference>
<dbReference type="GO" id="GO:0005524">
    <property type="term" value="F:ATP binding"/>
    <property type="evidence" value="ECO:0007669"/>
    <property type="project" value="UniProtKB-KW"/>
</dbReference>
<dbReference type="GO" id="GO:0005737">
    <property type="term" value="C:cytoplasm"/>
    <property type="evidence" value="ECO:0007669"/>
    <property type="project" value="UniProtKB-SubCell"/>
</dbReference>
<evidence type="ECO:0000256" key="2">
    <source>
        <dbReference type="ARBA" id="ARBA00022490"/>
    </source>
</evidence>
<dbReference type="EMBL" id="UYYF01004608">
    <property type="protein sequence ID" value="VDN05810.1"/>
    <property type="molecule type" value="Genomic_DNA"/>
</dbReference>
<reference evidence="7 8" key="2">
    <citation type="submission" date="2018-11" db="EMBL/GenBank/DDBJ databases">
        <authorList>
            <consortium name="Pathogen Informatics"/>
        </authorList>
    </citation>
    <scope>NUCLEOTIDE SEQUENCE [LARGE SCALE GENOMIC DNA]</scope>
</reference>
<gene>
    <name evidence="7" type="ORF">TCLT_LOCUS8268</name>
</gene>
<comment type="subcellular location">
    <subcellularLocation>
        <location evidence="1">Cytoplasm</location>
    </subcellularLocation>
</comment>
<dbReference type="STRING" id="103827.A0A0N5D5J6"/>
<evidence type="ECO:0000313" key="8">
    <source>
        <dbReference type="Proteomes" id="UP000276776"/>
    </source>
</evidence>
<dbReference type="PROSITE" id="PS00674">
    <property type="entry name" value="AAA"/>
    <property type="match status" value="1"/>
</dbReference>
<evidence type="ECO:0000256" key="5">
    <source>
        <dbReference type="ARBA" id="ARBA00061477"/>
    </source>
</evidence>
<dbReference type="GO" id="GO:0016887">
    <property type="term" value="F:ATP hydrolysis activity"/>
    <property type="evidence" value="ECO:0007669"/>
    <property type="project" value="InterPro"/>
</dbReference>
<keyword evidence="2" id="KW-0963">Cytoplasm</keyword>
<dbReference type="CDD" id="cd19511">
    <property type="entry name" value="RecA-like_CDC48_r2-like"/>
    <property type="match status" value="1"/>
</dbReference>
<dbReference type="Pfam" id="PF17862">
    <property type="entry name" value="AAA_lid_3"/>
    <property type="match status" value="1"/>
</dbReference>
<dbReference type="FunFam" id="3.40.50.300:FF:000567">
    <property type="entry name" value="ATPase, AAA family protein"/>
    <property type="match status" value="1"/>
</dbReference>
<comment type="similarity">
    <text evidence="5">Belongs to the AAA ATPase family. AFG2 subfamily.</text>
</comment>
<evidence type="ECO:0000259" key="6">
    <source>
        <dbReference type="SMART" id="SM00382"/>
    </source>
</evidence>
<dbReference type="AlphaFoldDB" id="A0A0N5D5J6"/>
<dbReference type="InterPro" id="IPR041569">
    <property type="entry name" value="AAA_lid_3"/>
</dbReference>
<dbReference type="InterPro" id="IPR003959">
    <property type="entry name" value="ATPase_AAA_core"/>
</dbReference>
<dbReference type="PANTHER" id="PTHR23077">
    <property type="entry name" value="AAA-FAMILY ATPASE"/>
    <property type="match status" value="1"/>
</dbReference>
<dbReference type="Pfam" id="PF00004">
    <property type="entry name" value="AAA"/>
    <property type="match status" value="1"/>
</dbReference>
<protein>
    <submittedName>
        <fullName evidence="9">AAA domain-containing protein</fullName>
    </submittedName>
</protein>
<dbReference type="OMA" id="RGRFPCE"/>
<dbReference type="WBParaSite" id="TCLT_0000827901-mRNA-1">
    <property type="protein sequence ID" value="TCLT_0000827901-mRNA-1"/>
    <property type="gene ID" value="TCLT_0000827901"/>
</dbReference>
<name>A0A0N5D5J6_THECL</name>
<dbReference type="InterPro" id="IPR050168">
    <property type="entry name" value="AAA_ATPase_domain"/>
</dbReference>